<sequence>MLSMPEEDRDMDAITLRVLDLIPVRRNSSRVLNRFLRAILRRIIVNVHRTSRGRDRQVVGMVPCHRPDYSHRYGRASRCHKIDAVRSQPCPTLSTDFVGCLISAMTRAASKFWSTGLLRRN</sequence>
<gene>
    <name evidence="1" type="ORF">PHYPSEUDO_013569</name>
</gene>
<evidence type="ECO:0000313" key="2">
    <source>
        <dbReference type="Proteomes" id="UP000694044"/>
    </source>
</evidence>
<protein>
    <submittedName>
        <fullName evidence="1">Uncharacterized protein</fullName>
    </submittedName>
</protein>
<proteinExistence type="predicted"/>
<reference evidence="1" key="1">
    <citation type="submission" date="2021-02" db="EMBL/GenBank/DDBJ databases">
        <authorList>
            <person name="Palmer J.M."/>
        </authorList>
    </citation>
    <scope>NUCLEOTIDE SEQUENCE</scope>
    <source>
        <strain evidence="1">SCRP734</strain>
    </source>
</reference>
<comment type="caution">
    <text evidence="1">The sequence shown here is derived from an EMBL/GenBank/DDBJ whole genome shotgun (WGS) entry which is preliminary data.</text>
</comment>
<name>A0A8T1V5Y1_9STRA</name>
<dbReference type="Proteomes" id="UP000694044">
    <property type="component" value="Unassembled WGS sequence"/>
</dbReference>
<organism evidence="1 2">
    <name type="scientific">Phytophthora pseudosyringae</name>
    <dbReference type="NCBI Taxonomy" id="221518"/>
    <lineage>
        <taxon>Eukaryota</taxon>
        <taxon>Sar</taxon>
        <taxon>Stramenopiles</taxon>
        <taxon>Oomycota</taxon>
        <taxon>Peronosporomycetes</taxon>
        <taxon>Peronosporales</taxon>
        <taxon>Peronosporaceae</taxon>
        <taxon>Phytophthora</taxon>
    </lineage>
</organism>
<keyword evidence="2" id="KW-1185">Reference proteome</keyword>
<evidence type="ECO:0000313" key="1">
    <source>
        <dbReference type="EMBL" id="KAG7376435.1"/>
    </source>
</evidence>
<dbReference type="AlphaFoldDB" id="A0A8T1V5Y1"/>
<dbReference type="EMBL" id="JAGDFM010000701">
    <property type="protein sequence ID" value="KAG7376435.1"/>
    <property type="molecule type" value="Genomic_DNA"/>
</dbReference>
<accession>A0A8T1V5Y1</accession>